<dbReference type="PROSITE" id="PS50885">
    <property type="entry name" value="HAMP"/>
    <property type="match status" value="1"/>
</dbReference>
<keyword evidence="8" id="KW-1133">Transmembrane helix</keyword>
<evidence type="ECO:0000313" key="13">
    <source>
        <dbReference type="EMBL" id="GHF23812.1"/>
    </source>
</evidence>
<proteinExistence type="predicted"/>
<dbReference type="CDD" id="cd00075">
    <property type="entry name" value="HATPase"/>
    <property type="match status" value="1"/>
</dbReference>
<dbReference type="EMBL" id="BNBD01000001">
    <property type="protein sequence ID" value="GHF23812.1"/>
    <property type="molecule type" value="Genomic_DNA"/>
</dbReference>
<comment type="catalytic activity">
    <reaction evidence="1">
        <text>ATP + protein L-histidine = ADP + protein N-phospho-L-histidine.</text>
        <dbReference type="EC" id="2.7.13.3"/>
    </reaction>
</comment>
<comment type="subcellular location">
    <subcellularLocation>
        <location evidence="2">Cell membrane</location>
    </subcellularLocation>
</comment>
<sequence length="470" mass="50036">MRTRLLPLLIVLMAGVLLALGFPLAGGMAAVAQQEVVVDRIDDTARFAALAQYVTTWPTGIDGPSDERLITLNWELARYHELYGINAGVLYRDGTAMSAAPVDWRPRPGSATHDAFQEALAGRRSHDPGQVWPWQRGRLTVASPVIRDGDVVAVVVTDSPTGPLRARILHEWLVLAAGETAAMLLAVGAAFRLTGWVLRPVRTLDAAAHGIATGRLNSRVAADSGPPELRRLARSFNEMADNVEDVLEQQRAFVADASHQLRNPLSALLLRIDLLALDLPDGHTEVDSVRTEGKRLARVLDDLLDLALAEHAAADPQLTDIAELVADRIGAWSPVADREEVALACTGPAAVTGWADPIALSSALDAVIDNALKFTPAGSGVEVGVEVVGDRVHITVADEGPGLTEEELTRIGDRFWRSNRHQNVSGSGLGLSISRALLASGGATLSYARNEPTGLRATIAVPRQEPAAGA</sequence>
<dbReference type="PROSITE" id="PS50109">
    <property type="entry name" value="HIS_KIN"/>
    <property type="match status" value="1"/>
</dbReference>
<protein>
    <recommendedName>
        <fullName evidence="3">histidine kinase</fullName>
        <ecNumber evidence="3">2.7.13.3</ecNumber>
    </recommendedName>
</protein>
<feature type="domain" description="HAMP" evidence="12">
    <location>
        <begin position="195"/>
        <end position="248"/>
    </location>
</feature>
<dbReference type="Proteomes" id="UP000638313">
    <property type="component" value="Unassembled WGS sequence"/>
</dbReference>
<evidence type="ECO:0000256" key="6">
    <source>
        <dbReference type="ARBA" id="ARBA00022692"/>
    </source>
</evidence>
<comment type="caution">
    <text evidence="13">The sequence shown here is derived from an EMBL/GenBank/DDBJ whole genome shotgun (WGS) entry which is preliminary data.</text>
</comment>
<reference evidence="13" key="1">
    <citation type="journal article" date="2014" name="Int. J. Syst. Evol. Microbiol.">
        <title>Complete genome sequence of Corynebacterium casei LMG S-19264T (=DSM 44701T), isolated from a smear-ripened cheese.</title>
        <authorList>
            <consortium name="US DOE Joint Genome Institute (JGI-PGF)"/>
            <person name="Walter F."/>
            <person name="Albersmeier A."/>
            <person name="Kalinowski J."/>
            <person name="Ruckert C."/>
        </authorList>
    </citation>
    <scope>NUCLEOTIDE SEQUENCE</scope>
    <source>
        <strain evidence="13">JCM 4059</strain>
    </source>
</reference>
<accession>A0A919AT29</accession>
<dbReference type="SMART" id="SM00388">
    <property type="entry name" value="HisKA"/>
    <property type="match status" value="1"/>
</dbReference>
<dbReference type="Gene3D" id="3.30.565.10">
    <property type="entry name" value="Histidine kinase-like ATPase, C-terminal domain"/>
    <property type="match status" value="1"/>
</dbReference>
<keyword evidence="6" id="KW-0812">Transmembrane</keyword>
<evidence type="ECO:0000313" key="14">
    <source>
        <dbReference type="Proteomes" id="UP000638313"/>
    </source>
</evidence>
<evidence type="ECO:0000256" key="7">
    <source>
        <dbReference type="ARBA" id="ARBA00022777"/>
    </source>
</evidence>
<dbReference type="PANTHER" id="PTHR45436:SF5">
    <property type="entry name" value="SENSOR HISTIDINE KINASE TRCS"/>
    <property type="match status" value="1"/>
</dbReference>
<dbReference type="PRINTS" id="PR00344">
    <property type="entry name" value="BCTRLSENSOR"/>
</dbReference>
<evidence type="ECO:0000256" key="9">
    <source>
        <dbReference type="ARBA" id="ARBA00023012"/>
    </source>
</evidence>
<dbReference type="InterPro" id="IPR003594">
    <property type="entry name" value="HATPase_dom"/>
</dbReference>
<evidence type="ECO:0000256" key="5">
    <source>
        <dbReference type="ARBA" id="ARBA00022679"/>
    </source>
</evidence>
<dbReference type="RefSeq" id="WP_190127253.1">
    <property type="nucleotide sequence ID" value="NZ_BNBD01000001.1"/>
</dbReference>
<dbReference type="InterPro" id="IPR036890">
    <property type="entry name" value="HATPase_C_sf"/>
</dbReference>
<dbReference type="GO" id="GO:0005886">
    <property type="term" value="C:plasma membrane"/>
    <property type="evidence" value="ECO:0007669"/>
    <property type="project" value="UniProtKB-SubCell"/>
</dbReference>
<dbReference type="SMART" id="SM00304">
    <property type="entry name" value="HAMP"/>
    <property type="match status" value="1"/>
</dbReference>
<dbReference type="EC" id="2.7.13.3" evidence="3"/>
<dbReference type="InterPro" id="IPR003660">
    <property type="entry name" value="HAMP_dom"/>
</dbReference>
<dbReference type="InterPro" id="IPR036097">
    <property type="entry name" value="HisK_dim/P_sf"/>
</dbReference>
<organism evidence="13 14">
    <name type="scientific">Streptomyces mashuensis</name>
    <dbReference type="NCBI Taxonomy" id="33904"/>
    <lineage>
        <taxon>Bacteria</taxon>
        <taxon>Bacillati</taxon>
        <taxon>Actinomycetota</taxon>
        <taxon>Actinomycetes</taxon>
        <taxon>Kitasatosporales</taxon>
        <taxon>Streptomycetaceae</taxon>
        <taxon>Streptomyces</taxon>
    </lineage>
</organism>
<reference evidence="13" key="2">
    <citation type="submission" date="2020-09" db="EMBL/GenBank/DDBJ databases">
        <authorList>
            <person name="Sun Q."/>
            <person name="Ohkuma M."/>
        </authorList>
    </citation>
    <scope>NUCLEOTIDE SEQUENCE</scope>
    <source>
        <strain evidence="13">JCM 4059</strain>
    </source>
</reference>
<dbReference type="Pfam" id="PF02518">
    <property type="entry name" value="HATPase_c"/>
    <property type="match status" value="1"/>
</dbReference>
<keyword evidence="7 13" id="KW-0418">Kinase</keyword>
<dbReference type="GO" id="GO:0000155">
    <property type="term" value="F:phosphorelay sensor kinase activity"/>
    <property type="evidence" value="ECO:0007669"/>
    <property type="project" value="InterPro"/>
</dbReference>
<keyword evidence="4" id="KW-0597">Phosphoprotein</keyword>
<dbReference type="SUPFAM" id="SSF47384">
    <property type="entry name" value="Homodimeric domain of signal transducing histidine kinase"/>
    <property type="match status" value="1"/>
</dbReference>
<feature type="domain" description="Histidine kinase" evidence="11">
    <location>
        <begin position="256"/>
        <end position="465"/>
    </location>
</feature>
<dbReference type="PANTHER" id="PTHR45436">
    <property type="entry name" value="SENSOR HISTIDINE KINASE YKOH"/>
    <property type="match status" value="1"/>
</dbReference>
<dbReference type="SUPFAM" id="SSF158472">
    <property type="entry name" value="HAMP domain-like"/>
    <property type="match status" value="1"/>
</dbReference>
<evidence type="ECO:0000256" key="4">
    <source>
        <dbReference type="ARBA" id="ARBA00022553"/>
    </source>
</evidence>
<evidence type="ECO:0000256" key="10">
    <source>
        <dbReference type="ARBA" id="ARBA00023136"/>
    </source>
</evidence>
<dbReference type="SMART" id="SM00387">
    <property type="entry name" value="HATPase_c"/>
    <property type="match status" value="1"/>
</dbReference>
<dbReference type="Gene3D" id="6.10.340.10">
    <property type="match status" value="1"/>
</dbReference>
<dbReference type="InterPro" id="IPR003661">
    <property type="entry name" value="HisK_dim/P_dom"/>
</dbReference>
<evidence type="ECO:0000256" key="1">
    <source>
        <dbReference type="ARBA" id="ARBA00000085"/>
    </source>
</evidence>
<dbReference type="Pfam" id="PF00672">
    <property type="entry name" value="HAMP"/>
    <property type="match status" value="1"/>
</dbReference>
<evidence type="ECO:0000256" key="8">
    <source>
        <dbReference type="ARBA" id="ARBA00022989"/>
    </source>
</evidence>
<keyword evidence="10" id="KW-0472">Membrane</keyword>
<dbReference type="Gene3D" id="1.10.287.130">
    <property type="match status" value="1"/>
</dbReference>
<gene>
    <name evidence="13" type="ORF">GCM10010218_00290</name>
</gene>
<evidence type="ECO:0000256" key="3">
    <source>
        <dbReference type="ARBA" id="ARBA00012438"/>
    </source>
</evidence>
<evidence type="ECO:0000259" key="11">
    <source>
        <dbReference type="PROSITE" id="PS50109"/>
    </source>
</evidence>
<dbReference type="CDD" id="cd06225">
    <property type="entry name" value="HAMP"/>
    <property type="match status" value="1"/>
</dbReference>
<dbReference type="InterPro" id="IPR050428">
    <property type="entry name" value="TCS_sensor_his_kinase"/>
</dbReference>
<keyword evidence="9" id="KW-0902">Two-component regulatory system</keyword>
<dbReference type="InterPro" id="IPR005467">
    <property type="entry name" value="His_kinase_dom"/>
</dbReference>
<dbReference type="CDD" id="cd00082">
    <property type="entry name" value="HisKA"/>
    <property type="match status" value="1"/>
</dbReference>
<keyword evidence="5" id="KW-0808">Transferase</keyword>
<dbReference type="SUPFAM" id="SSF55874">
    <property type="entry name" value="ATPase domain of HSP90 chaperone/DNA topoisomerase II/histidine kinase"/>
    <property type="match status" value="1"/>
</dbReference>
<name>A0A919AT29_9ACTN</name>
<dbReference type="Pfam" id="PF00512">
    <property type="entry name" value="HisKA"/>
    <property type="match status" value="1"/>
</dbReference>
<evidence type="ECO:0000256" key="2">
    <source>
        <dbReference type="ARBA" id="ARBA00004236"/>
    </source>
</evidence>
<evidence type="ECO:0000259" key="12">
    <source>
        <dbReference type="PROSITE" id="PS50885"/>
    </source>
</evidence>
<dbReference type="AlphaFoldDB" id="A0A919AT29"/>
<keyword evidence="14" id="KW-1185">Reference proteome</keyword>
<dbReference type="InterPro" id="IPR004358">
    <property type="entry name" value="Sig_transdc_His_kin-like_C"/>
</dbReference>